<dbReference type="Gene3D" id="2.70.160.11">
    <property type="entry name" value="Hnrnp arginine n-methyltransferase1"/>
    <property type="match status" value="1"/>
</dbReference>
<dbReference type="CDD" id="cd02440">
    <property type="entry name" value="AdoMet_MTases"/>
    <property type="match status" value="1"/>
</dbReference>
<evidence type="ECO:0000256" key="6">
    <source>
        <dbReference type="PROSITE-ProRule" id="PRU01015"/>
    </source>
</evidence>
<dbReference type="OrthoDB" id="7848332at2759"/>
<feature type="region of interest" description="Disordered" evidence="7">
    <location>
        <begin position="192"/>
        <end position="217"/>
    </location>
</feature>
<dbReference type="Pfam" id="PF13649">
    <property type="entry name" value="Methyltransf_25"/>
    <property type="match status" value="1"/>
</dbReference>
<evidence type="ECO:0000256" key="1">
    <source>
        <dbReference type="ARBA" id="ARBA00022603"/>
    </source>
</evidence>
<protein>
    <recommendedName>
        <fullName evidence="4">Protein arginine N-methyltransferase 6</fullName>
    </recommendedName>
    <alternativeName>
        <fullName evidence="5">Histone-arginine N-methyltransferase PRMT6</fullName>
    </alternativeName>
</protein>
<evidence type="ECO:0000256" key="2">
    <source>
        <dbReference type="ARBA" id="ARBA00022679"/>
    </source>
</evidence>
<dbReference type="RefSeq" id="XP_051859411.1">
    <property type="nucleotide sequence ID" value="XM_052003451.1"/>
</dbReference>
<evidence type="ECO:0000256" key="7">
    <source>
        <dbReference type="SAM" id="MobiDB-lite"/>
    </source>
</evidence>
<proteinExistence type="predicted"/>
<dbReference type="GeneID" id="117566738"/>
<evidence type="ECO:0000256" key="4">
    <source>
        <dbReference type="ARBA" id="ARBA00040406"/>
    </source>
</evidence>
<feature type="domain" description="Protein arginine N-methyltransferase" evidence="9">
    <location>
        <begin position="375"/>
        <end position="527"/>
    </location>
</feature>
<evidence type="ECO:0000256" key="5">
    <source>
        <dbReference type="ARBA" id="ARBA00042685"/>
    </source>
</evidence>
<dbReference type="PROSITE" id="PS51678">
    <property type="entry name" value="SAM_MT_PRMT"/>
    <property type="match status" value="1"/>
</dbReference>
<dbReference type="Pfam" id="PF22528">
    <property type="entry name" value="PRMT_C"/>
    <property type="match status" value="1"/>
</dbReference>
<dbReference type="GO" id="GO:0032259">
    <property type="term" value="P:methylation"/>
    <property type="evidence" value="ECO:0007669"/>
    <property type="project" value="UniProtKB-KW"/>
</dbReference>
<evidence type="ECO:0000313" key="10">
    <source>
        <dbReference type="Proteomes" id="UP000515160"/>
    </source>
</evidence>
<keyword evidence="1 6" id="KW-0489">Methyltransferase</keyword>
<name>A0A9C6ST13_DROAB</name>
<gene>
    <name evidence="11" type="primary">LOC117566738</name>
</gene>
<dbReference type="GO" id="GO:0016274">
    <property type="term" value="F:protein-arginine N-methyltransferase activity"/>
    <property type="evidence" value="ECO:0007669"/>
    <property type="project" value="InterPro"/>
</dbReference>
<dbReference type="PANTHER" id="PTHR11006">
    <property type="entry name" value="PROTEIN ARGININE N-METHYLTRANSFERASE"/>
    <property type="match status" value="1"/>
</dbReference>
<dbReference type="InterPro" id="IPR025799">
    <property type="entry name" value="Arg_MeTrfase"/>
</dbReference>
<dbReference type="SUPFAM" id="SSF53335">
    <property type="entry name" value="S-adenosyl-L-methionine-dependent methyltransferases"/>
    <property type="match status" value="1"/>
</dbReference>
<keyword evidence="3 6" id="KW-0949">S-adenosyl-L-methionine</keyword>
<evidence type="ECO:0000313" key="11">
    <source>
        <dbReference type="RefSeq" id="XP_051859411.1"/>
    </source>
</evidence>
<keyword evidence="2 6" id="KW-0808">Transferase</keyword>
<dbReference type="InterPro" id="IPR029063">
    <property type="entry name" value="SAM-dependent_MTases_sf"/>
</dbReference>
<organism evidence="10 11">
    <name type="scientific">Drosophila albomicans</name>
    <name type="common">Fruit fly</name>
    <dbReference type="NCBI Taxonomy" id="7291"/>
    <lineage>
        <taxon>Eukaryota</taxon>
        <taxon>Metazoa</taxon>
        <taxon>Ecdysozoa</taxon>
        <taxon>Arthropoda</taxon>
        <taxon>Hexapoda</taxon>
        <taxon>Insecta</taxon>
        <taxon>Pterygota</taxon>
        <taxon>Neoptera</taxon>
        <taxon>Endopterygota</taxon>
        <taxon>Diptera</taxon>
        <taxon>Brachycera</taxon>
        <taxon>Muscomorpha</taxon>
        <taxon>Ephydroidea</taxon>
        <taxon>Drosophilidae</taxon>
        <taxon>Drosophila</taxon>
    </lineage>
</organism>
<dbReference type="Proteomes" id="UP000515160">
    <property type="component" value="Chromosome 3"/>
</dbReference>
<dbReference type="AlphaFoldDB" id="A0A9C6ST13"/>
<dbReference type="Gene3D" id="3.40.50.150">
    <property type="entry name" value="Vaccinia Virus protein VP39"/>
    <property type="match status" value="1"/>
</dbReference>
<accession>A0A9C6ST13</accession>
<evidence type="ECO:0000259" key="9">
    <source>
        <dbReference type="Pfam" id="PF22528"/>
    </source>
</evidence>
<dbReference type="PANTHER" id="PTHR11006:SF73">
    <property type="entry name" value="PROTEIN ARGININE N-METHYLTRANSFERASE 6"/>
    <property type="match status" value="1"/>
</dbReference>
<evidence type="ECO:0000259" key="8">
    <source>
        <dbReference type="Pfam" id="PF13649"/>
    </source>
</evidence>
<keyword evidence="10" id="KW-1185">Reference proteome</keyword>
<dbReference type="InterPro" id="IPR041698">
    <property type="entry name" value="Methyltransf_25"/>
</dbReference>
<evidence type="ECO:0000256" key="3">
    <source>
        <dbReference type="ARBA" id="ARBA00022691"/>
    </source>
</evidence>
<dbReference type="InterPro" id="IPR055135">
    <property type="entry name" value="PRMT_dom"/>
</dbReference>
<feature type="domain" description="Methyltransferase" evidence="8">
    <location>
        <begin position="272"/>
        <end position="368"/>
    </location>
</feature>
<dbReference type="GO" id="GO:0042054">
    <property type="term" value="F:histone methyltransferase activity"/>
    <property type="evidence" value="ECO:0007669"/>
    <property type="project" value="TreeGrafter"/>
</dbReference>
<sequence length="582" mass="65829">MEVAPSGVKSNSFIDPMSAKQKVCNGVVSSKAEAKVSNGLASTQEEVSNGLTSNKEQVSNGMMCNRAEVKVSSDPVKLQAKFNNGLINKQKVSNGMMSSNAEVKVFNGQTSTQKQDNNGLTSNKEQVSNGMMSNKAGIKVSNGMMSSKAKAKVSSDPVGPQAKLYNGLFNKQKICNGLIPKESVPQAVQLAEKPSNRGGRRRHGRSCPRLPTPTRFVPPELQSVNSMTSADFRHDHAAHVENMRTRQKDQQHMHFFQTMIEDNKHLFVGRCILVVSCGSGTLALMAAQAGATQVYAIDRSNATDYARLVVKENHYEHVIKVLHGRVKELELEQPVDGIICNWMGHCLLFESELVQLLQARDRWLKPNGFILPDLGSLYLLGADEQRLKNETCNWWLDVYGFNMKALRRYSLAEPRYARIKGDRLLTKAHKVLSLDLNTASMEQLRIERNIRLQVQREGYLECFLLYFDVAFSRAHQPLKLSCNPWLGDRLKSLWLQTVLFVDQPFVMRCMHEYVGQLTFKPVRQAAKLSQLNLHEMQLEIELSEIVMRWSRIVERRVKKMWLMLPRFQSVHEVEACQDQLPL</sequence>
<reference evidence="11" key="1">
    <citation type="submission" date="2025-08" db="UniProtKB">
        <authorList>
            <consortium name="RefSeq"/>
        </authorList>
    </citation>
    <scope>IDENTIFICATION</scope>
    <source>
        <strain evidence="11">15112-1751.03</strain>
        <tissue evidence="11">Whole Adult</tissue>
    </source>
</reference>